<keyword evidence="3" id="KW-1185">Reference proteome</keyword>
<protein>
    <recommendedName>
        <fullName evidence="4">Lipoprotein</fullName>
    </recommendedName>
</protein>
<dbReference type="OrthoDB" id="3393054at2"/>
<proteinExistence type="predicted"/>
<dbReference type="EMBL" id="FZPH01000012">
    <property type="protein sequence ID" value="SNT60732.1"/>
    <property type="molecule type" value="Genomic_DNA"/>
</dbReference>
<dbReference type="Proteomes" id="UP000198362">
    <property type="component" value="Unassembled WGS sequence"/>
</dbReference>
<name>A0A239P163_9ACTN</name>
<accession>A0A239P163</accession>
<keyword evidence="1" id="KW-0732">Signal</keyword>
<reference evidence="2 3" key="1">
    <citation type="submission" date="2017-06" db="EMBL/GenBank/DDBJ databases">
        <authorList>
            <person name="Kim H.J."/>
            <person name="Triplett B.A."/>
        </authorList>
    </citation>
    <scope>NUCLEOTIDE SEQUENCE [LARGE SCALE GENOMIC DNA]</scope>
    <source>
        <strain evidence="2 3">CGMCC 4.5593</strain>
    </source>
</reference>
<evidence type="ECO:0000313" key="3">
    <source>
        <dbReference type="Proteomes" id="UP000198362"/>
    </source>
</evidence>
<gene>
    <name evidence="2" type="ORF">SAMN05421812_112176</name>
</gene>
<organism evidence="2 3">
    <name type="scientific">Asanoa hainanensis</name>
    <dbReference type="NCBI Taxonomy" id="560556"/>
    <lineage>
        <taxon>Bacteria</taxon>
        <taxon>Bacillati</taxon>
        <taxon>Actinomycetota</taxon>
        <taxon>Actinomycetes</taxon>
        <taxon>Micromonosporales</taxon>
        <taxon>Micromonosporaceae</taxon>
        <taxon>Asanoa</taxon>
    </lineage>
</organism>
<evidence type="ECO:0008006" key="4">
    <source>
        <dbReference type="Google" id="ProtNLM"/>
    </source>
</evidence>
<feature type="signal peptide" evidence="1">
    <location>
        <begin position="1"/>
        <end position="30"/>
    </location>
</feature>
<sequence length="137" mass="14752">MISMAGDRARRVRPLAAAVALALLVPTSAAGCSRLFGCAPAAPDDITVSDLAGAYTSSQGGRIELRADGTYRASDLPTLADGSADGEWTLDLDSETTEDMRLDDLQMWISGDREKPWLYQFDGDPDNCRLIEFHGVD</sequence>
<feature type="chain" id="PRO_5039185889" description="Lipoprotein" evidence="1">
    <location>
        <begin position="31"/>
        <end position="137"/>
    </location>
</feature>
<dbReference type="RefSeq" id="WP_089253348.1">
    <property type="nucleotide sequence ID" value="NZ_FZPH01000012.1"/>
</dbReference>
<dbReference type="AlphaFoldDB" id="A0A239P163"/>
<evidence type="ECO:0000256" key="1">
    <source>
        <dbReference type="SAM" id="SignalP"/>
    </source>
</evidence>
<evidence type="ECO:0000313" key="2">
    <source>
        <dbReference type="EMBL" id="SNT60732.1"/>
    </source>
</evidence>